<gene>
    <name evidence="1" type="ORF">SAMN05443245_7330</name>
</gene>
<accession>A0A1H1JVP1</accession>
<dbReference type="InterPro" id="IPR023214">
    <property type="entry name" value="HAD_sf"/>
</dbReference>
<dbReference type="GO" id="GO:0008967">
    <property type="term" value="F:phosphoglycolate phosphatase activity"/>
    <property type="evidence" value="ECO:0007669"/>
    <property type="project" value="TreeGrafter"/>
</dbReference>
<dbReference type="PANTHER" id="PTHR43434:SF16">
    <property type="entry name" value="BLL8046 PROTEIN"/>
    <property type="match status" value="1"/>
</dbReference>
<evidence type="ECO:0000313" key="2">
    <source>
        <dbReference type="Proteomes" id="UP000183487"/>
    </source>
</evidence>
<name>A0A1H1JVP1_9BURK</name>
<dbReference type="InterPro" id="IPR050155">
    <property type="entry name" value="HAD-like_hydrolase_sf"/>
</dbReference>
<dbReference type="OrthoDB" id="5293434at2"/>
<dbReference type="Gene3D" id="1.10.150.240">
    <property type="entry name" value="Putative phosphatase, domain 2"/>
    <property type="match status" value="1"/>
</dbReference>
<dbReference type="InterPro" id="IPR041492">
    <property type="entry name" value="HAD_2"/>
</dbReference>
<dbReference type="NCBIfam" id="TIGR01509">
    <property type="entry name" value="HAD-SF-IA-v3"/>
    <property type="match status" value="1"/>
</dbReference>
<organism evidence="1 2">
    <name type="scientific">Paraburkholderia fungorum</name>
    <dbReference type="NCBI Taxonomy" id="134537"/>
    <lineage>
        <taxon>Bacteria</taxon>
        <taxon>Pseudomonadati</taxon>
        <taxon>Pseudomonadota</taxon>
        <taxon>Betaproteobacteria</taxon>
        <taxon>Burkholderiales</taxon>
        <taxon>Burkholderiaceae</taxon>
        <taxon>Paraburkholderia</taxon>
    </lineage>
</organism>
<dbReference type="GO" id="GO:0006281">
    <property type="term" value="P:DNA repair"/>
    <property type="evidence" value="ECO:0007669"/>
    <property type="project" value="TreeGrafter"/>
</dbReference>
<dbReference type="InterPro" id="IPR036412">
    <property type="entry name" value="HAD-like_sf"/>
</dbReference>
<dbReference type="InterPro" id="IPR006439">
    <property type="entry name" value="HAD-SF_hydro_IA"/>
</dbReference>
<dbReference type="SFLD" id="SFLDG01129">
    <property type="entry name" value="C1.5:_HAD__Beta-PGM__Phosphata"/>
    <property type="match status" value="1"/>
</dbReference>
<dbReference type="EMBL" id="FNKP01000004">
    <property type="protein sequence ID" value="SDR54006.1"/>
    <property type="molecule type" value="Genomic_DNA"/>
</dbReference>
<sequence>MFSAAVFDVDGTLIDSVDLHALAWHEAFAQFGHKVSFASARSQIGKGGDKLLPVFLSRAEIKDHGDALEQWRSKRFKDQYLNCVRPFSAVPDLFHWLQGRGTKIAVASSARRAELDIYLDIADIKNTVDVTVSSEDVSESKPAPDIFAAAVEKLMVSPREAIAIGDTPYDAQAAGGVGMATIGVLSGGFSETELRAAGCSAIYTSASGLLACANEAFSKPAAC</sequence>
<dbReference type="PANTHER" id="PTHR43434">
    <property type="entry name" value="PHOSPHOGLYCOLATE PHOSPHATASE"/>
    <property type="match status" value="1"/>
</dbReference>
<proteinExistence type="predicted"/>
<dbReference type="Proteomes" id="UP000183487">
    <property type="component" value="Unassembled WGS sequence"/>
</dbReference>
<dbReference type="NCBIfam" id="TIGR01549">
    <property type="entry name" value="HAD-SF-IA-v1"/>
    <property type="match status" value="1"/>
</dbReference>
<dbReference type="SFLD" id="SFLDG01135">
    <property type="entry name" value="C1.5.6:_HAD__Beta-PGM__Phospha"/>
    <property type="match status" value="1"/>
</dbReference>
<dbReference type="GO" id="GO:0005829">
    <property type="term" value="C:cytosol"/>
    <property type="evidence" value="ECO:0007669"/>
    <property type="project" value="TreeGrafter"/>
</dbReference>
<dbReference type="Pfam" id="PF13419">
    <property type="entry name" value="HAD_2"/>
    <property type="match status" value="1"/>
</dbReference>
<protein>
    <submittedName>
        <fullName evidence="1">Haloacid dehalogenase superfamily, subfamily IA, variant 3 with third motif having DD or ED/haloacid dehalogenase superfamily, subfamily IA, variant 1 with third motif having Dx(3-4)D or Dx(3-4)E</fullName>
    </submittedName>
</protein>
<dbReference type="SUPFAM" id="SSF56784">
    <property type="entry name" value="HAD-like"/>
    <property type="match status" value="1"/>
</dbReference>
<dbReference type="Gene3D" id="3.40.50.1000">
    <property type="entry name" value="HAD superfamily/HAD-like"/>
    <property type="match status" value="1"/>
</dbReference>
<reference evidence="2" key="1">
    <citation type="submission" date="2016-10" db="EMBL/GenBank/DDBJ databases">
        <authorList>
            <person name="Varghese N."/>
        </authorList>
    </citation>
    <scope>NUCLEOTIDE SEQUENCE [LARGE SCALE GENOMIC DNA]</scope>
    <source>
        <strain evidence="2">GAS106B</strain>
    </source>
</reference>
<dbReference type="AlphaFoldDB" id="A0A1H1JVP1"/>
<dbReference type="SFLD" id="SFLDS00003">
    <property type="entry name" value="Haloacid_Dehalogenase"/>
    <property type="match status" value="1"/>
</dbReference>
<dbReference type="PRINTS" id="PR00413">
    <property type="entry name" value="HADHALOGNASE"/>
</dbReference>
<keyword evidence="2" id="KW-1185">Reference proteome</keyword>
<evidence type="ECO:0000313" key="1">
    <source>
        <dbReference type="EMBL" id="SDR54006.1"/>
    </source>
</evidence>
<dbReference type="RefSeq" id="WP_074773841.1">
    <property type="nucleotide sequence ID" value="NZ_FNKP01000004.1"/>
</dbReference>
<dbReference type="InterPro" id="IPR023198">
    <property type="entry name" value="PGP-like_dom2"/>
</dbReference>